<name>A0A137NSA3_CONC2</name>
<accession>A0A137NSA3</accession>
<evidence type="ECO:0000313" key="1">
    <source>
        <dbReference type="EMBL" id="KXN65635.1"/>
    </source>
</evidence>
<sequence length="71" mass="8225">MLWSFYDLQVQMNVNKFSNYALIPRFSFANSLYKITSLVLLPLPSRNSTSIEILLNSYEESLDNESLDNES</sequence>
<dbReference type="AlphaFoldDB" id="A0A137NSA3"/>
<dbReference type="Proteomes" id="UP000070444">
    <property type="component" value="Unassembled WGS sequence"/>
</dbReference>
<keyword evidence="2" id="KW-1185">Reference proteome</keyword>
<gene>
    <name evidence="1" type="ORF">CONCODRAFT_12713</name>
</gene>
<proteinExistence type="predicted"/>
<protein>
    <submittedName>
        <fullName evidence="1">Uncharacterized protein</fullName>
    </submittedName>
</protein>
<dbReference type="EMBL" id="KQ964840">
    <property type="protein sequence ID" value="KXN65635.1"/>
    <property type="molecule type" value="Genomic_DNA"/>
</dbReference>
<evidence type="ECO:0000313" key="2">
    <source>
        <dbReference type="Proteomes" id="UP000070444"/>
    </source>
</evidence>
<reference evidence="1 2" key="1">
    <citation type="journal article" date="2015" name="Genome Biol. Evol.">
        <title>Phylogenomic analyses indicate that early fungi evolved digesting cell walls of algal ancestors of land plants.</title>
        <authorList>
            <person name="Chang Y."/>
            <person name="Wang S."/>
            <person name="Sekimoto S."/>
            <person name="Aerts A.L."/>
            <person name="Choi C."/>
            <person name="Clum A."/>
            <person name="LaButti K.M."/>
            <person name="Lindquist E.A."/>
            <person name="Yee Ngan C."/>
            <person name="Ohm R.A."/>
            <person name="Salamov A.A."/>
            <person name="Grigoriev I.V."/>
            <person name="Spatafora J.W."/>
            <person name="Berbee M.L."/>
        </authorList>
    </citation>
    <scope>NUCLEOTIDE SEQUENCE [LARGE SCALE GENOMIC DNA]</scope>
    <source>
        <strain evidence="1 2">NRRL 28638</strain>
    </source>
</reference>
<organism evidence="1 2">
    <name type="scientific">Conidiobolus coronatus (strain ATCC 28846 / CBS 209.66 / NRRL 28638)</name>
    <name type="common">Delacroixia coronata</name>
    <dbReference type="NCBI Taxonomy" id="796925"/>
    <lineage>
        <taxon>Eukaryota</taxon>
        <taxon>Fungi</taxon>
        <taxon>Fungi incertae sedis</taxon>
        <taxon>Zoopagomycota</taxon>
        <taxon>Entomophthoromycotina</taxon>
        <taxon>Entomophthoromycetes</taxon>
        <taxon>Entomophthorales</taxon>
        <taxon>Ancylistaceae</taxon>
        <taxon>Conidiobolus</taxon>
    </lineage>
</organism>